<dbReference type="EMBL" id="CP114014">
    <property type="protein sequence ID" value="XAY07904.1"/>
    <property type="molecule type" value="Genomic_DNA"/>
</dbReference>
<keyword evidence="3" id="KW-0067">ATP-binding</keyword>
<dbReference type="GO" id="GO:0160220">
    <property type="term" value="F:D-alanine-(R)-lactate ligase activity"/>
    <property type="evidence" value="ECO:0007669"/>
    <property type="project" value="UniProtKB-EC"/>
</dbReference>
<organism evidence="5">
    <name type="scientific">Paraconexibacter sp. AEG42_29</name>
    <dbReference type="NCBI Taxonomy" id="2997339"/>
    <lineage>
        <taxon>Bacteria</taxon>
        <taxon>Bacillati</taxon>
        <taxon>Actinomycetota</taxon>
        <taxon>Thermoleophilia</taxon>
        <taxon>Solirubrobacterales</taxon>
        <taxon>Paraconexibacteraceae</taxon>
        <taxon>Paraconexibacter</taxon>
    </lineage>
</organism>
<dbReference type="KEGG" id="parq:DSM112329_04798"/>
<evidence type="ECO:0000256" key="2">
    <source>
        <dbReference type="ARBA" id="ARBA00022598"/>
    </source>
</evidence>
<dbReference type="AlphaFoldDB" id="A0AAU7B1V2"/>
<proteinExistence type="inferred from homology"/>
<dbReference type="Gene3D" id="3.30.470.20">
    <property type="entry name" value="ATP-grasp fold, B domain"/>
    <property type="match status" value="1"/>
</dbReference>
<dbReference type="Pfam" id="PF07478">
    <property type="entry name" value="Dala_Dala_lig_C"/>
    <property type="match status" value="1"/>
</dbReference>
<dbReference type="Gene3D" id="3.30.1490.20">
    <property type="entry name" value="ATP-grasp fold, A domain"/>
    <property type="match status" value="1"/>
</dbReference>
<dbReference type="GO" id="GO:0008716">
    <property type="term" value="F:D-alanine-D-alanine ligase activity"/>
    <property type="evidence" value="ECO:0007669"/>
    <property type="project" value="InterPro"/>
</dbReference>
<sequence>MPLRVLHLVGSPVDAFHADLSRLYAADCLTAIADPARYATHIAYVAPDGRWRFPESLDAQALADAPSLPLAAAIERLRQLRLDVMVPQMFCRPGMTDYRALFDLIGVPYLGNPPAAMALTATKARAKAVVAAAGVSVPAGELLREGDVPTLTPPVVVKPASADNSAGVTLVTDPDDYAAALGDAFAHDDEVLVEAYVPPGREVRCAVLERGGELVPLPLEEYRVSDIRRPADKLARGDDGDLRLVAKDTPDAWIVDPDDPVTERVQAAAIRCHVALGCRHYGLFDFRIDAAGEPWFLEAGLYCSFARKSVISVMAQAAGIAVDELFQMVLDECLQPQRR</sequence>
<gene>
    <name evidence="5" type="primary">vanB</name>
    <name evidence="5" type="ORF">DSM112329_04798</name>
</gene>
<dbReference type="InterPro" id="IPR013815">
    <property type="entry name" value="ATP_grasp_subdomain_1"/>
</dbReference>
<dbReference type="InterPro" id="IPR011095">
    <property type="entry name" value="Dala_Dala_lig_C"/>
</dbReference>
<dbReference type="PROSITE" id="PS50975">
    <property type="entry name" value="ATP_GRASP"/>
    <property type="match status" value="1"/>
</dbReference>
<keyword evidence="2 5" id="KW-0436">Ligase</keyword>
<dbReference type="EC" id="6.1.2.1" evidence="5"/>
<feature type="domain" description="ATP-grasp" evidence="4">
    <location>
        <begin position="127"/>
        <end position="331"/>
    </location>
</feature>
<dbReference type="PANTHER" id="PTHR23132">
    <property type="entry name" value="D-ALANINE--D-ALANINE LIGASE"/>
    <property type="match status" value="1"/>
</dbReference>
<protein>
    <submittedName>
        <fullName evidence="5">Vancomycin B-type resistance protein VanB</fullName>
        <ecNumber evidence="5">6.1.2.1</ecNumber>
    </submittedName>
</protein>
<evidence type="ECO:0000259" key="4">
    <source>
        <dbReference type="PROSITE" id="PS50975"/>
    </source>
</evidence>
<dbReference type="InterPro" id="IPR011761">
    <property type="entry name" value="ATP-grasp"/>
</dbReference>
<dbReference type="GO" id="GO:0046872">
    <property type="term" value="F:metal ion binding"/>
    <property type="evidence" value="ECO:0007669"/>
    <property type="project" value="InterPro"/>
</dbReference>
<dbReference type="SUPFAM" id="SSF56059">
    <property type="entry name" value="Glutathione synthetase ATP-binding domain-like"/>
    <property type="match status" value="1"/>
</dbReference>
<evidence type="ECO:0000256" key="1">
    <source>
        <dbReference type="ARBA" id="ARBA00010871"/>
    </source>
</evidence>
<accession>A0AAU7B1V2</accession>
<dbReference type="Gene3D" id="3.40.50.20">
    <property type="match status" value="1"/>
</dbReference>
<comment type="similarity">
    <text evidence="1">Belongs to the D-alanine--D-alanine ligase family.</text>
</comment>
<name>A0AAU7B1V2_9ACTN</name>
<dbReference type="GO" id="GO:0005524">
    <property type="term" value="F:ATP binding"/>
    <property type="evidence" value="ECO:0007669"/>
    <property type="project" value="UniProtKB-UniRule"/>
</dbReference>
<keyword evidence="3" id="KW-0547">Nucleotide-binding</keyword>
<dbReference type="RefSeq" id="WP_354699091.1">
    <property type="nucleotide sequence ID" value="NZ_CP114014.1"/>
</dbReference>
<reference evidence="5" key="1">
    <citation type="submission" date="2022-12" db="EMBL/GenBank/DDBJ databases">
        <title>Paraconexibacter alkalitolerans sp. nov. and Baekduia alba sp. nov., isolated from soil and emended description of the genera Paraconexibacter (Chun et al., 2020) and Baekduia (An et al., 2020).</title>
        <authorList>
            <person name="Vieira S."/>
            <person name="Huber K.J."/>
            <person name="Geppert A."/>
            <person name="Wolf J."/>
            <person name="Neumann-Schaal M."/>
            <person name="Muesken M."/>
            <person name="Overmann J."/>
        </authorList>
    </citation>
    <scope>NUCLEOTIDE SEQUENCE</scope>
    <source>
        <strain evidence="5">AEG42_29</strain>
    </source>
</reference>
<evidence type="ECO:0000256" key="3">
    <source>
        <dbReference type="PROSITE-ProRule" id="PRU00409"/>
    </source>
</evidence>
<dbReference type="PANTHER" id="PTHR23132:SF23">
    <property type="entry name" value="D-ALANINE--D-ALANINE LIGASE B"/>
    <property type="match status" value="1"/>
</dbReference>
<evidence type="ECO:0000313" key="5">
    <source>
        <dbReference type="EMBL" id="XAY07904.1"/>
    </source>
</evidence>